<comment type="caution">
    <text evidence="1">The sequence shown here is derived from an EMBL/GenBank/DDBJ whole genome shotgun (WGS) entry which is preliminary data.</text>
</comment>
<protein>
    <recommendedName>
        <fullName evidence="3">Magnesium-dependent phosphatase-1</fullName>
    </recommendedName>
</protein>
<dbReference type="GO" id="GO:0003993">
    <property type="term" value="F:acid phosphatase activity"/>
    <property type="evidence" value="ECO:0007669"/>
    <property type="project" value="TreeGrafter"/>
</dbReference>
<proteinExistence type="predicted"/>
<dbReference type="STRING" id="181874.A0A409YMJ7"/>
<organism evidence="1 2">
    <name type="scientific">Panaeolus cyanescens</name>
    <dbReference type="NCBI Taxonomy" id="181874"/>
    <lineage>
        <taxon>Eukaryota</taxon>
        <taxon>Fungi</taxon>
        <taxon>Dikarya</taxon>
        <taxon>Basidiomycota</taxon>
        <taxon>Agaricomycotina</taxon>
        <taxon>Agaricomycetes</taxon>
        <taxon>Agaricomycetidae</taxon>
        <taxon>Agaricales</taxon>
        <taxon>Agaricineae</taxon>
        <taxon>Galeropsidaceae</taxon>
        <taxon>Panaeolus</taxon>
    </lineage>
</organism>
<dbReference type="InterPro" id="IPR010036">
    <property type="entry name" value="MDP_1_eu_arc"/>
</dbReference>
<dbReference type="OrthoDB" id="2865258at2759"/>
<dbReference type="PANTHER" id="PTHR17901:SF14">
    <property type="entry name" value="MAGNESIUM-DEPENDENT PHOSPHATASE 1"/>
    <property type="match status" value="1"/>
</dbReference>
<name>A0A409YMJ7_9AGAR</name>
<dbReference type="PANTHER" id="PTHR17901">
    <property type="entry name" value="MAGNESIUM-DEPENDENT PHOSPHATASE 1 MDP1"/>
    <property type="match status" value="1"/>
</dbReference>
<dbReference type="Pfam" id="PF12689">
    <property type="entry name" value="Acid_PPase"/>
    <property type="match status" value="1"/>
</dbReference>
<keyword evidence="2" id="KW-1185">Reference proteome</keyword>
<dbReference type="SFLD" id="SFLDG01131">
    <property type="entry name" value="C1.5.2:_MDP_Like"/>
    <property type="match status" value="1"/>
</dbReference>
<dbReference type="AlphaFoldDB" id="A0A409YMJ7"/>
<dbReference type="InterPro" id="IPR036412">
    <property type="entry name" value="HAD-like_sf"/>
</dbReference>
<accession>A0A409YMJ7</accession>
<sequence>MPGEPVNSSERYPQLIAFDLDYTLWDLWIDTHVTGPLRRKGDALNEVVDKYNQPISFYKDVPGILHGIRARSNLKLEGGPDTSVIIAACSRTHAPNLANQCLRLLLVPPSSESGEEEVKPAIEFFDELEIYPGSKLKHFKELHARTGIPYTEMLFFDDESRNSEVEKLGVTFQLVPDGVNRLIFEAGLKKWRKLRAKDSNE</sequence>
<dbReference type="SUPFAM" id="SSF56784">
    <property type="entry name" value="HAD-like"/>
    <property type="match status" value="1"/>
</dbReference>
<evidence type="ECO:0000313" key="1">
    <source>
        <dbReference type="EMBL" id="PPR04303.1"/>
    </source>
</evidence>
<reference evidence="1 2" key="1">
    <citation type="journal article" date="2018" name="Evol. Lett.">
        <title>Horizontal gene cluster transfer increased hallucinogenic mushroom diversity.</title>
        <authorList>
            <person name="Reynolds H.T."/>
            <person name="Vijayakumar V."/>
            <person name="Gluck-Thaler E."/>
            <person name="Korotkin H.B."/>
            <person name="Matheny P.B."/>
            <person name="Slot J.C."/>
        </authorList>
    </citation>
    <scope>NUCLEOTIDE SEQUENCE [LARGE SCALE GENOMIC DNA]</scope>
    <source>
        <strain evidence="1 2">2629</strain>
    </source>
</reference>
<dbReference type="SFLD" id="SFLDS00003">
    <property type="entry name" value="Haloacid_Dehalogenase"/>
    <property type="match status" value="1"/>
</dbReference>
<dbReference type="FunCoup" id="A0A409YMJ7">
    <property type="interactions" value="37"/>
</dbReference>
<dbReference type="InterPro" id="IPR023214">
    <property type="entry name" value="HAD_sf"/>
</dbReference>
<dbReference type="Proteomes" id="UP000284842">
    <property type="component" value="Unassembled WGS sequence"/>
</dbReference>
<evidence type="ECO:0008006" key="3">
    <source>
        <dbReference type="Google" id="ProtNLM"/>
    </source>
</evidence>
<dbReference type="InParanoid" id="A0A409YMJ7"/>
<dbReference type="SFLD" id="SFLDG01129">
    <property type="entry name" value="C1.5:_HAD__Beta-PGM__Phosphata"/>
    <property type="match status" value="1"/>
</dbReference>
<dbReference type="Gene3D" id="3.40.50.1000">
    <property type="entry name" value="HAD superfamily/HAD-like"/>
    <property type="match status" value="1"/>
</dbReference>
<dbReference type="EMBL" id="NHTK01000962">
    <property type="protein sequence ID" value="PPR04303.1"/>
    <property type="molecule type" value="Genomic_DNA"/>
</dbReference>
<dbReference type="NCBIfam" id="TIGR01685">
    <property type="entry name" value="MDP-1"/>
    <property type="match status" value="1"/>
</dbReference>
<evidence type="ECO:0000313" key="2">
    <source>
        <dbReference type="Proteomes" id="UP000284842"/>
    </source>
</evidence>
<gene>
    <name evidence="1" type="ORF">CVT24_013376</name>
</gene>